<evidence type="ECO:0000313" key="15">
    <source>
        <dbReference type="Proteomes" id="UP000314987"/>
    </source>
</evidence>
<keyword evidence="10 12" id="KW-0472">Membrane</keyword>
<feature type="transmembrane region" description="Helical" evidence="12">
    <location>
        <begin position="865"/>
        <end position="888"/>
    </location>
</feature>
<dbReference type="InterPro" id="IPR037671">
    <property type="entry name" value="PIGN_N"/>
</dbReference>
<feature type="transmembrane region" description="Helical" evidence="12">
    <location>
        <begin position="827"/>
        <end position="845"/>
    </location>
</feature>
<dbReference type="InterPro" id="IPR017850">
    <property type="entry name" value="Alkaline_phosphatase_core_sf"/>
</dbReference>
<dbReference type="GO" id="GO:0005886">
    <property type="term" value="C:plasma membrane"/>
    <property type="evidence" value="ECO:0007669"/>
    <property type="project" value="Ensembl"/>
</dbReference>
<dbReference type="UniPathway" id="UPA00196"/>
<feature type="transmembrane region" description="Helical" evidence="12">
    <location>
        <begin position="481"/>
        <end position="503"/>
    </location>
</feature>
<name>A0A4X2M010_VOMUR</name>
<keyword evidence="6 12" id="KW-0808">Transferase</keyword>
<proteinExistence type="inferred from homology"/>
<dbReference type="Pfam" id="PF04987">
    <property type="entry name" value="PigN"/>
    <property type="match status" value="1"/>
</dbReference>
<feature type="transmembrane region" description="Helical" evidence="12">
    <location>
        <begin position="546"/>
        <end position="563"/>
    </location>
</feature>
<dbReference type="Pfam" id="PF01663">
    <property type="entry name" value="Phosphodiest"/>
    <property type="match status" value="1"/>
</dbReference>
<evidence type="ECO:0000256" key="3">
    <source>
        <dbReference type="ARBA" id="ARBA00008400"/>
    </source>
</evidence>
<evidence type="ECO:0000256" key="7">
    <source>
        <dbReference type="ARBA" id="ARBA00022692"/>
    </source>
</evidence>
<evidence type="ECO:0000256" key="6">
    <source>
        <dbReference type="ARBA" id="ARBA00022679"/>
    </source>
</evidence>
<keyword evidence="15" id="KW-1185">Reference proteome</keyword>
<dbReference type="GO" id="GO:0006506">
    <property type="term" value="P:GPI anchor biosynthetic process"/>
    <property type="evidence" value="ECO:0007669"/>
    <property type="project" value="UniProtKB-UniPathway"/>
</dbReference>
<evidence type="ECO:0000313" key="14">
    <source>
        <dbReference type="Ensembl" id="ENSVURP00010027226.1"/>
    </source>
</evidence>
<evidence type="ECO:0000256" key="9">
    <source>
        <dbReference type="ARBA" id="ARBA00022989"/>
    </source>
</evidence>
<gene>
    <name evidence="14" type="primary">PIGN</name>
</gene>
<feature type="transmembrane region" description="Helical" evidence="12">
    <location>
        <begin position="633"/>
        <end position="651"/>
    </location>
</feature>
<dbReference type="CTD" id="23556"/>
<dbReference type="GeneID" id="114047804"/>
<dbReference type="FunFam" id="3.40.720.10:FF:000088">
    <property type="entry name" value="Phosphatidylinositol glycan anchor biosynthesis, class N"/>
    <property type="match status" value="1"/>
</dbReference>
<evidence type="ECO:0000256" key="11">
    <source>
        <dbReference type="ARBA" id="ARBA00023180"/>
    </source>
</evidence>
<dbReference type="InterPro" id="IPR007070">
    <property type="entry name" value="GPI_EtnP_transferase_1"/>
</dbReference>
<evidence type="ECO:0000259" key="13">
    <source>
        <dbReference type="Pfam" id="PF04987"/>
    </source>
</evidence>
<dbReference type="PANTHER" id="PTHR12250:SF0">
    <property type="entry name" value="GPI ETHANOLAMINE PHOSPHATE TRANSFERASE 1"/>
    <property type="match status" value="1"/>
</dbReference>
<dbReference type="OMA" id="QSYFHRE"/>
<dbReference type="SUPFAM" id="SSF53649">
    <property type="entry name" value="Alkaline phosphatase-like"/>
    <property type="match status" value="1"/>
</dbReference>
<feature type="transmembrane region" description="Helical" evidence="12">
    <location>
        <begin position="41"/>
        <end position="64"/>
    </location>
</feature>
<evidence type="ECO:0000256" key="10">
    <source>
        <dbReference type="ARBA" id="ARBA00023136"/>
    </source>
</evidence>
<feature type="transmembrane region" description="Helical" evidence="12">
    <location>
        <begin position="770"/>
        <end position="786"/>
    </location>
</feature>
<reference evidence="14" key="2">
    <citation type="submission" date="2025-08" db="UniProtKB">
        <authorList>
            <consortium name="Ensembl"/>
        </authorList>
    </citation>
    <scope>IDENTIFICATION</scope>
</reference>
<dbReference type="GO" id="GO:0005789">
    <property type="term" value="C:endoplasmic reticulum membrane"/>
    <property type="evidence" value="ECO:0007669"/>
    <property type="project" value="UniProtKB-SubCell"/>
</dbReference>
<keyword evidence="11" id="KW-0325">Glycoprotein</keyword>
<reference evidence="14" key="3">
    <citation type="submission" date="2025-09" db="UniProtKB">
        <authorList>
            <consortium name="Ensembl"/>
        </authorList>
    </citation>
    <scope>IDENTIFICATION</scope>
</reference>
<dbReference type="GO" id="GO:0005829">
    <property type="term" value="C:cytosol"/>
    <property type="evidence" value="ECO:0007669"/>
    <property type="project" value="Ensembl"/>
</dbReference>
<dbReference type="CDD" id="cd16020">
    <property type="entry name" value="GPI_EPT_1"/>
    <property type="match status" value="1"/>
</dbReference>
<keyword evidence="5 12" id="KW-0337">GPI-anchor biosynthesis</keyword>
<dbReference type="PANTHER" id="PTHR12250">
    <property type="entry name" value="PHOSPHATIDYLINOSITOL GLYCAN, CLASS N"/>
    <property type="match status" value="1"/>
</dbReference>
<accession>A0A4X2M010</accession>
<evidence type="ECO:0000256" key="12">
    <source>
        <dbReference type="RuleBase" id="RU367138"/>
    </source>
</evidence>
<comment type="pathway">
    <text evidence="2 12">Glycolipid biosynthesis; glycosylphosphatidylinositol-anchor biosynthesis.</text>
</comment>
<evidence type="ECO:0000256" key="2">
    <source>
        <dbReference type="ARBA" id="ARBA00004687"/>
    </source>
</evidence>
<keyword evidence="9 12" id="KW-1133">Transmembrane helix</keyword>
<protein>
    <recommendedName>
        <fullName evidence="4 12">GPI ethanolamine phosphate transferase 1</fullName>
        <ecNumber evidence="12">2.-.-.-</ecNumber>
    </recommendedName>
</protein>
<feature type="transmembrane region" description="Helical" evidence="12">
    <location>
        <begin position="584"/>
        <end position="604"/>
    </location>
</feature>
<dbReference type="InterPro" id="IPR017852">
    <property type="entry name" value="GPI_EtnP_transferase_1_C"/>
</dbReference>
<evidence type="ECO:0000256" key="5">
    <source>
        <dbReference type="ARBA" id="ARBA00022502"/>
    </source>
</evidence>
<dbReference type="InterPro" id="IPR002591">
    <property type="entry name" value="Phosphodiest/P_Trfase"/>
</dbReference>
<evidence type="ECO:0000256" key="4">
    <source>
        <dbReference type="ARBA" id="ARBA00020831"/>
    </source>
</evidence>
<dbReference type="FunFam" id="3.40.720.10:FF:000091">
    <property type="entry name" value="Phosphatidylinositol glycan anchor biosynthesis, class N"/>
    <property type="match status" value="1"/>
</dbReference>
<dbReference type="Gene3D" id="3.40.720.10">
    <property type="entry name" value="Alkaline Phosphatase, subunit A"/>
    <property type="match status" value="1"/>
</dbReference>
<feature type="transmembrane region" description="Helical" evidence="12">
    <location>
        <begin position="523"/>
        <end position="540"/>
    </location>
</feature>
<dbReference type="STRING" id="29139.ENSVURP00010027226"/>
<dbReference type="EC" id="2.-.-.-" evidence="12"/>
<reference evidence="15" key="1">
    <citation type="submission" date="2018-12" db="EMBL/GenBank/DDBJ databases">
        <authorList>
            <person name="Yazar S."/>
        </authorList>
    </citation>
    <scope>NUCLEOTIDE SEQUENCE [LARGE SCALE GENOMIC DNA]</scope>
</reference>
<sequence length="971" mass="110039">MIIEQFTSCLRADLGEQFDDLLLRGKGSTWKDYPWMITMNLLLFFILGLLVHFVFFVSIFDIYFTSPLVHGMTPQLTPLLPPARRLVLFVADGLRADSLYELDENGTSRAPFIRNIIMHKGSWGISHTRVPTESRPGHVALIAGFYEDVSAVAKGWKENPVEFDSLFNESKYTWSWGSPDILPMFAKGASGDHVYIHCYTAEKEDFGAQDAARLDTWVFDQVKDFFQSAKSNQSLFSKLNEEKIVLFLHLLGIDTNGHAHRPSSREYKDNIRKVDDGVKEIVSLLEDFYENDGKTAFVITSDHGMTDWGSHGAGHASETLTPLVSWGAGIRHPQQVSTQLFDDEFLKEWQLENWKRRDVNQADIAPLMASLIGVPFPLNSVGILPLDYLNNSDLFKAESMLTNALQILEQFKIKMTQKKEVTLPFLFTPFKLLSDSKQLEILGKARSYLKQKKYQDVISLCKKLIHLALEGLSYYHTYNRFFLGISVVIGFIGWISFATIMIIKSHSSLTRSVVKGGKKPHHLLPCSFVVIGVLIAFFLLIQACPWTYYIYCLLPVPIWYAVLKEFQVIQDLITSLLTFSGKHSVVFLLVFTLGIEILVLSFFYRYMLTAGLIAFACWPFFTQLWIRAKITSLGWTLFSLLLAVFPLLPVLGREPNITLVTGAGLLIFLISLSSFAHLWKSKSKYICEDGSVHLCQMVGILISTYIVNSTHSSLLQKQGLPQINQIVSWAILASSLVVPLLGPTIVFQRLLSILLSLMSTYLLLSTGYEAFFPFVLSCLMLVWIHMEQETLQQSGVSCTQKLTSIHFAYNTDITQFRQLHLDDIRRSFFFVFFIVTAFFGTGNIASINSFDPSSVYCFLTVFSPFMMGSLVMWKILIPFVLVMCAFEAIQVTTQLSSKSLFLIVLVISDIMALHFFFLVKDYGSWLDIGTSISHYVIVMCMTIFLVLLSGLAQLLTTKKIELWGKTKPHFM</sequence>
<evidence type="ECO:0000256" key="8">
    <source>
        <dbReference type="ARBA" id="ARBA00022824"/>
    </source>
</evidence>
<feature type="transmembrane region" description="Helical" evidence="12">
    <location>
        <begin position="900"/>
        <end position="920"/>
    </location>
</feature>
<dbReference type="Ensembl" id="ENSVURT00010031007.1">
    <property type="protein sequence ID" value="ENSVURP00010027226.1"/>
    <property type="gene ID" value="ENSVURG00010020839.1"/>
</dbReference>
<feature type="transmembrane region" description="Helical" evidence="12">
    <location>
        <begin position="932"/>
        <end position="955"/>
    </location>
</feature>
<dbReference type="RefSeq" id="XP_027724537.1">
    <property type="nucleotide sequence ID" value="XM_027868736.1"/>
</dbReference>
<feature type="transmembrane region" description="Helical" evidence="12">
    <location>
        <begin position="723"/>
        <end position="741"/>
    </location>
</feature>
<dbReference type="AlphaFoldDB" id="A0A4X2M010"/>
<feature type="transmembrane region" description="Helical" evidence="12">
    <location>
        <begin position="610"/>
        <end position="626"/>
    </location>
</feature>
<feature type="transmembrane region" description="Helical" evidence="12">
    <location>
        <begin position="657"/>
        <end position="679"/>
    </location>
</feature>
<comment type="subcellular location">
    <subcellularLocation>
        <location evidence="1 12">Endoplasmic reticulum membrane</location>
        <topology evidence="1 12">Multi-pass membrane protein</topology>
    </subcellularLocation>
</comment>
<keyword evidence="8 12" id="KW-0256">Endoplasmic reticulum</keyword>
<organism evidence="14 15">
    <name type="scientific">Vombatus ursinus</name>
    <name type="common">Common wombat</name>
    <dbReference type="NCBI Taxonomy" id="29139"/>
    <lineage>
        <taxon>Eukaryota</taxon>
        <taxon>Metazoa</taxon>
        <taxon>Chordata</taxon>
        <taxon>Craniata</taxon>
        <taxon>Vertebrata</taxon>
        <taxon>Euteleostomi</taxon>
        <taxon>Mammalia</taxon>
        <taxon>Metatheria</taxon>
        <taxon>Diprotodontia</taxon>
        <taxon>Vombatidae</taxon>
        <taxon>Vombatus</taxon>
    </lineage>
</organism>
<evidence type="ECO:0000256" key="1">
    <source>
        <dbReference type="ARBA" id="ARBA00004477"/>
    </source>
</evidence>
<dbReference type="Proteomes" id="UP000314987">
    <property type="component" value="Unassembled WGS sequence"/>
</dbReference>
<feature type="domain" description="GPI ethanolamine phosphate transferase 1 C-terminal" evidence="13">
    <location>
        <begin position="470"/>
        <end position="924"/>
    </location>
</feature>
<comment type="function">
    <text evidence="12">Ethanolamine phosphate transferase involved in glycosylphosphatidylinositol-anchor biosynthesis. Transfers ethanolamine phosphate to the first alpha-1,4-linked mannose of the glycosylphosphatidylinositol precursor of GPI-anchor.</text>
</comment>
<dbReference type="GeneTree" id="ENSGT00390000017600"/>
<dbReference type="OrthoDB" id="2748310at2759"/>
<keyword evidence="7 12" id="KW-0812">Transmembrane</keyword>
<dbReference type="GO" id="GO:0051377">
    <property type="term" value="F:mannose-ethanolamine phosphotransferase activity"/>
    <property type="evidence" value="ECO:0007669"/>
    <property type="project" value="UniProtKB-UniRule"/>
</dbReference>
<comment type="similarity">
    <text evidence="3 12">Belongs to the PIGG/PIGN/PIGO family. PIGN subfamily.</text>
</comment>